<sequence length="721" mass="78380">MAAAGVEDSSDRLGAPESSTSPVDPSSEDLSEAGPEEALEEVKLEEEKLEEAEVVVEENGEEHRLLGCLGLTAASCCVCVELEQVRSCVRSEKICILPILACLLSLALCTAGLKWVFVDKIFEYEPPTHLDPKPIGQDPIIIDADPTMGLPVSFSHPTSTRTHLPATTTKIPAHPEVFVEDDSTAGPFAPASPKVTHFLPPSRVTTHLNPASQPTPRTTAVPGRNNTPSQHESNNIVTKTSPTSTTASAKTSSHMTRCKEEEKTYCVNGGECLTVNVTPNSTKHLCRCPNEFTGDRCQNYVMASFYKHHGIEFMEAEELYQKRILTITGICIALLVVGIMCVVAYCKTKKQRQKLHDRLRQSLRKRNAMADIGNGPQYPQNFQQPPQSLQLVNQYASKNTVPAQHVIEKETETSFTMSQYTSPTQPSTAITANLSQCWSNKKPENVVSDSRVISGVQNSRNGTPSHRGRLNATGGARDVNAYVKNSRETTDSYKDSPYSERYVSTVTTPTRLSPVKSLSPATPSSPPSEVSAPLPSLATSIPSMAMSPSGEEERPLLFLTPPRLREKSEPSRAQQLRNSAHYNHGLDEMSPPPSPLHIQEDEQHESMQEDSSVPCAPPTSAPHSPTAMHNSKRTKAGSQNSQDEQSGSSSESSSSESEAEEERMAEDTPFLIQNAGVAGMTMLGLELVDSSRTNAALRLSPQDDLQSRLASVMANQDPIAV</sequence>
<protein>
    <submittedName>
        <fullName evidence="1">Uncharacterized protein</fullName>
    </submittedName>
</protein>
<reference evidence="1 2" key="1">
    <citation type="journal article" date="2022" name="bioRxiv">
        <title>An ancient truncated duplication of the anti-Mullerian hormone receptor type 2 gene is a potential conserved master sex determinant in the Pangasiidae catfish family.</title>
        <authorList>
            <person name="Wen M."/>
            <person name="Pan Q."/>
            <person name="Jouanno E."/>
            <person name="Montfort J."/>
            <person name="Zahm M."/>
            <person name="Cabau C."/>
            <person name="Klopp C."/>
            <person name="Iampietro C."/>
            <person name="Roques C."/>
            <person name="Bouchez O."/>
            <person name="Castinel A."/>
            <person name="Donnadieu C."/>
            <person name="Parrinello H."/>
            <person name="Poncet C."/>
            <person name="Belmonte E."/>
            <person name="Gautier V."/>
            <person name="Avarre J.-C."/>
            <person name="Dugue R."/>
            <person name="Gustiano R."/>
            <person name="Ha T.T.T."/>
            <person name="Campet M."/>
            <person name="Sriphairoj K."/>
            <person name="Ribolli J."/>
            <person name="de Almeida F.L."/>
            <person name="Desvignes T."/>
            <person name="Postlethwait J.H."/>
            <person name="Bucao C.F."/>
            <person name="Robinson-Rechavi M."/>
            <person name="Bobe J."/>
            <person name="Herpin A."/>
            <person name="Guiguen Y."/>
        </authorList>
    </citation>
    <scope>NUCLEOTIDE SEQUENCE [LARGE SCALE GENOMIC DNA]</scope>
    <source>
        <strain evidence="1">YG-Dec2019</strain>
    </source>
</reference>
<proteinExistence type="predicted"/>
<evidence type="ECO:0000313" key="2">
    <source>
        <dbReference type="Proteomes" id="UP000829447"/>
    </source>
</evidence>
<dbReference type="Proteomes" id="UP000829447">
    <property type="component" value="Linkage Group LG17"/>
</dbReference>
<comment type="caution">
    <text evidence="1">The sequence shown here is derived from an EMBL/GenBank/DDBJ whole genome shotgun (WGS) entry which is preliminary data.</text>
</comment>
<name>A0ACC5XAH2_PANGG</name>
<evidence type="ECO:0000313" key="1">
    <source>
        <dbReference type="EMBL" id="MCI4388358.1"/>
    </source>
</evidence>
<gene>
    <name evidence="1" type="ORF">PGIGA_G00084840</name>
</gene>
<keyword evidence="2" id="KW-1185">Reference proteome</keyword>
<accession>A0ACC5XAH2</accession>
<dbReference type="EMBL" id="CM040470">
    <property type="protein sequence ID" value="MCI4388358.1"/>
    <property type="molecule type" value="Genomic_DNA"/>
</dbReference>
<organism evidence="1 2">
    <name type="scientific">Pangasianodon gigas</name>
    <name type="common">Mekong giant catfish</name>
    <name type="synonym">Pangasius gigas</name>
    <dbReference type="NCBI Taxonomy" id="30993"/>
    <lineage>
        <taxon>Eukaryota</taxon>
        <taxon>Metazoa</taxon>
        <taxon>Chordata</taxon>
        <taxon>Craniata</taxon>
        <taxon>Vertebrata</taxon>
        <taxon>Euteleostomi</taxon>
        <taxon>Actinopterygii</taxon>
        <taxon>Neopterygii</taxon>
        <taxon>Teleostei</taxon>
        <taxon>Ostariophysi</taxon>
        <taxon>Siluriformes</taxon>
        <taxon>Pangasiidae</taxon>
        <taxon>Pangasianodon</taxon>
    </lineage>
</organism>